<dbReference type="Pfam" id="PF13738">
    <property type="entry name" value="Pyr_redox_3"/>
    <property type="match status" value="1"/>
</dbReference>
<dbReference type="STRING" id="1524460.IX84_02945"/>
<dbReference type="PANTHER" id="PTHR43539">
    <property type="entry name" value="FLAVIN-BINDING MONOOXYGENASE-LIKE PROTEIN (AFU_ORTHOLOGUE AFUA_4G09220)"/>
    <property type="match status" value="1"/>
</dbReference>
<accession>A0A098SCE6</accession>
<dbReference type="InterPro" id="IPR036188">
    <property type="entry name" value="FAD/NAD-bd_sf"/>
</dbReference>
<dbReference type="AlphaFoldDB" id="A0A098SCE6"/>
<evidence type="ECO:0000313" key="3">
    <source>
        <dbReference type="Proteomes" id="UP000029736"/>
    </source>
</evidence>
<evidence type="ECO:0000313" key="2">
    <source>
        <dbReference type="EMBL" id="KGE89303.1"/>
    </source>
</evidence>
<keyword evidence="3" id="KW-1185">Reference proteome</keyword>
<dbReference type="GO" id="GO:0050660">
    <property type="term" value="F:flavin adenine dinucleotide binding"/>
    <property type="evidence" value="ECO:0007669"/>
    <property type="project" value="TreeGrafter"/>
</dbReference>
<dbReference type="Gene3D" id="3.50.50.60">
    <property type="entry name" value="FAD/NAD(P)-binding domain"/>
    <property type="match status" value="1"/>
</dbReference>
<comment type="caution">
    <text evidence="2">The sequence shown here is derived from an EMBL/GenBank/DDBJ whole genome shotgun (WGS) entry which is preliminary data.</text>
</comment>
<reference evidence="2 3" key="1">
    <citation type="journal article" date="2014" name="Int. J. Syst. Evol. Microbiol.">
        <title>Phaeodactylibacter xiamenensis gen. nov., sp. nov., a member of the family Saprospiraceae isolated from the marine alga Phaeodactylum tricornutum.</title>
        <authorList>
            <person name="Chen Z.Jr."/>
            <person name="Lei X."/>
            <person name="Lai Q."/>
            <person name="Li Y."/>
            <person name="Zhang B."/>
            <person name="Zhang J."/>
            <person name="Zhang H."/>
            <person name="Yang L."/>
            <person name="Zheng W."/>
            <person name="Tian Y."/>
            <person name="Yu Z."/>
            <person name="Xu H.Jr."/>
            <person name="Zheng T."/>
        </authorList>
    </citation>
    <scope>NUCLEOTIDE SEQUENCE [LARGE SCALE GENOMIC DNA]</scope>
    <source>
        <strain evidence="2 3">KD52</strain>
    </source>
</reference>
<evidence type="ECO:0000256" key="1">
    <source>
        <dbReference type="ARBA" id="ARBA00023002"/>
    </source>
</evidence>
<name>A0A098SCE6_9BACT</name>
<proteinExistence type="predicted"/>
<dbReference type="SUPFAM" id="SSF51905">
    <property type="entry name" value="FAD/NAD(P)-binding domain"/>
    <property type="match status" value="2"/>
</dbReference>
<dbReference type="EMBL" id="JPOS01000010">
    <property type="protein sequence ID" value="KGE89303.1"/>
    <property type="molecule type" value="Genomic_DNA"/>
</dbReference>
<dbReference type="GO" id="GO:0004497">
    <property type="term" value="F:monooxygenase activity"/>
    <property type="evidence" value="ECO:0007669"/>
    <property type="project" value="TreeGrafter"/>
</dbReference>
<dbReference type="RefSeq" id="WP_044216384.1">
    <property type="nucleotide sequence ID" value="NZ_JBKAGJ010000024.1"/>
</dbReference>
<dbReference type="Proteomes" id="UP000029736">
    <property type="component" value="Unassembled WGS sequence"/>
</dbReference>
<keyword evidence="1" id="KW-0560">Oxidoreductase</keyword>
<gene>
    <name evidence="2" type="ORF">IX84_02945</name>
</gene>
<protein>
    <submittedName>
        <fullName evidence="2">Pyridine nucleotide-disulfide oxidoreductase</fullName>
    </submittedName>
</protein>
<dbReference type="PRINTS" id="PR00368">
    <property type="entry name" value="FADPNR"/>
</dbReference>
<dbReference type="OrthoDB" id="9778740at2"/>
<sequence>MYDLIIIGGGQSALACAYYLRRTGLRYVLLDNQPDCGGAWQHAWDSLTLFSPAEQSSLPGWWMPKSSHPFPTRAEVIDYLCRYEQRYEVPVHRPVDVSAVSRQADRFQVDTNQGRYSARAIISATGTWGKPFIPDVPGRETFEGMQLHSAFYKSAGAFAGQKVLVVGEGNSGAQILAEVSKVATTAWAVRRTPQFLPDDVDGRVLFNVASAKYYAEQRGEPFDAKKFGLGNIVMIPSVLEARSRGVLKATGQIASVNQTGVVWANGKEEEFDVILWCTGFGYATGHLRPLGRQDERGRMPTDGTRSAEVPGLWLVGYGGWTGFASATMIGVGRSAQRTVKEVVQWVGK</sequence>
<organism evidence="2 3">
    <name type="scientific">Phaeodactylibacter xiamenensis</name>
    <dbReference type="NCBI Taxonomy" id="1524460"/>
    <lineage>
        <taxon>Bacteria</taxon>
        <taxon>Pseudomonadati</taxon>
        <taxon>Bacteroidota</taxon>
        <taxon>Saprospiria</taxon>
        <taxon>Saprospirales</taxon>
        <taxon>Haliscomenobacteraceae</taxon>
        <taxon>Phaeodactylibacter</taxon>
    </lineage>
</organism>
<dbReference type="PANTHER" id="PTHR43539:SF78">
    <property type="entry name" value="FLAVIN-CONTAINING MONOOXYGENASE"/>
    <property type="match status" value="1"/>
</dbReference>
<dbReference type="PRINTS" id="PR00469">
    <property type="entry name" value="PNDRDTASEII"/>
</dbReference>
<dbReference type="NCBIfam" id="NF040505">
    <property type="entry name" value="ArsO_flavin_mono"/>
    <property type="match status" value="1"/>
</dbReference>
<dbReference type="InterPro" id="IPR050982">
    <property type="entry name" value="Auxin_biosynth/cation_transpt"/>
</dbReference>